<protein>
    <recommendedName>
        <fullName evidence="3">Flavodoxin-like domain-containing protein</fullName>
    </recommendedName>
</protein>
<dbReference type="PROSITE" id="PS50902">
    <property type="entry name" value="FLAVODOXIN_LIKE"/>
    <property type="match status" value="1"/>
</dbReference>
<dbReference type="SUPFAM" id="SSF56281">
    <property type="entry name" value="Metallo-hydrolase/oxidoreductase"/>
    <property type="match status" value="1"/>
</dbReference>
<dbReference type="Pfam" id="PF00258">
    <property type="entry name" value="Flavodoxin_1"/>
    <property type="match status" value="1"/>
</dbReference>
<proteinExistence type="inferred from homology"/>
<dbReference type="Gene3D" id="3.60.15.10">
    <property type="entry name" value="Ribonuclease Z/Hydroxyacylglutathione hydrolase-like"/>
    <property type="match status" value="1"/>
</dbReference>
<evidence type="ECO:0000313" key="4">
    <source>
        <dbReference type="EMBL" id="CEA16286.1"/>
    </source>
</evidence>
<dbReference type="InterPro" id="IPR045761">
    <property type="entry name" value="ODP_dom"/>
</dbReference>
<dbReference type="InterPro" id="IPR036866">
    <property type="entry name" value="RibonucZ/Hydroxyglut_hydro"/>
</dbReference>
<dbReference type="EMBL" id="LN515532">
    <property type="protein sequence ID" value="CEA16286.1"/>
    <property type="molecule type" value="Genomic_DNA"/>
</dbReference>
<dbReference type="InterPro" id="IPR008254">
    <property type="entry name" value="Flavodoxin/NO_synth"/>
</dbReference>
<evidence type="ECO:0000259" key="3">
    <source>
        <dbReference type="PROSITE" id="PS50902"/>
    </source>
</evidence>
<dbReference type="AlphaFoldDB" id="A0A098C1J2"/>
<dbReference type="Pfam" id="PF19583">
    <property type="entry name" value="ODP"/>
    <property type="match status" value="1"/>
</dbReference>
<dbReference type="InterPro" id="IPR001226">
    <property type="entry name" value="Flavodoxin_CS"/>
</dbReference>
<dbReference type="GO" id="GO:0010181">
    <property type="term" value="F:FMN binding"/>
    <property type="evidence" value="ECO:0007669"/>
    <property type="project" value="InterPro"/>
</dbReference>
<feature type="domain" description="Flavodoxin-like" evidence="3">
    <location>
        <begin position="254"/>
        <end position="393"/>
    </location>
</feature>
<evidence type="ECO:0000313" key="5">
    <source>
        <dbReference type="Proteomes" id="UP000032417"/>
    </source>
</evidence>
<evidence type="ECO:0000256" key="1">
    <source>
        <dbReference type="ARBA" id="ARBA00001917"/>
    </source>
</evidence>
<organism evidence="4 5">
    <name type="scientific">Fermentimonas caenicola</name>
    <dbReference type="NCBI Taxonomy" id="1562970"/>
    <lineage>
        <taxon>Bacteria</taxon>
        <taxon>Pseudomonadati</taxon>
        <taxon>Bacteroidota</taxon>
        <taxon>Bacteroidia</taxon>
        <taxon>Bacteroidales</taxon>
        <taxon>Dysgonomonadaceae</taxon>
        <taxon>Fermentimonas</taxon>
    </lineage>
</organism>
<dbReference type="InterPro" id="IPR029039">
    <property type="entry name" value="Flavoprotein-like_sf"/>
</dbReference>
<gene>
    <name evidence="4" type="ORF">ING2E5B_1538</name>
</gene>
<comment type="similarity">
    <text evidence="2">In the N-terminal section; belongs to the zinc metallo-hydrolase group 3 family.</text>
</comment>
<dbReference type="KEGG" id="pbt:ING2E5B_1538"/>
<dbReference type="Proteomes" id="UP000032417">
    <property type="component" value="Chromosome 1"/>
</dbReference>
<name>A0A098C1J2_9BACT</name>
<accession>A0A098C1J2</accession>
<dbReference type="PIRSF" id="PIRSF005243">
    <property type="entry name" value="ROO"/>
    <property type="match status" value="1"/>
</dbReference>
<dbReference type="InterPro" id="IPR001279">
    <property type="entry name" value="Metallo-B-lactamas"/>
</dbReference>
<keyword evidence="5" id="KW-1185">Reference proteome</keyword>
<dbReference type="PANTHER" id="PTHR43717">
    <property type="entry name" value="ANAEROBIC NITRIC OXIDE REDUCTASE FLAVORUBREDOXIN"/>
    <property type="match status" value="1"/>
</dbReference>
<dbReference type="SMART" id="SM00849">
    <property type="entry name" value="Lactamase_B"/>
    <property type="match status" value="1"/>
</dbReference>
<dbReference type="InterPro" id="IPR016440">
    <property type="entry name" value="Rubredoxin-O_OxRdtase"/>
</dbReference>
<dbReference type="PANTHER" id="PTHR43717:SF1">
    <property type="entry name" value="ANAEROBIC NITRIC OXIDE REDUCTASE FLAVORUBREDOXIN"/>
    <property type="match status" value="1"/>
</dbReference>
<comment type="cofactor">
    <cofactor evidence="1">
        <name>FMN</name>
        <dbReference type="ChEBI" id="CHEBI:58210"/>
    </cofactor>
</comment>
<dbReference type="GO" id="GO:0016491">
    <property type="term" value="F:oxidoreductase activity"/>
    <property type="evidence" value="ECO:0007669"/>
    <property type="project" value="InterPro"/>
</dbReference>
<dbReference type="GO" id="GO:0046872">
    <property type="term" value="F:metal ion binding"/>
    <property type="evidence" value="ECO:0007669"/>
    <property type="project" value="InterPro"/>
</dbReference>
<dbReference type="HOGENOM" id="CLU_017490_1_0_10"/>
<sequence length="402" mass="45316">MCKPLEIEKDIFYVGVNDRTKHLFESLWPLPNGVSYNSYLIVDEKVALIDTVDICYSDVFFRKITSLLGDRPIDYLVVNHMEPDHSGSIGLLVNKYPDISIVGNKRTIEMLKGYYGVTNNLVEILDLDTLNLGKYNLKFYLTPMVHWPETMMTYLQEMNTLFSGDAFGTFGAIDGGVLDSQTRIEKYWDEMIRYYSNIVGKFGSPVQTALKKLSGVEIDMICSTHGPVWTKNGRINEVISLYDKLSKYDADSGLVIVYGSMYGNTAELADTIAVSASQNGVKDIVIHNVSKSHESDIIRDVFKYKGLIIGSPTYNNKLYPAVESVVTSLQNRNLKNRYFGYFGGFSWSDASERLLKSFAEEMNFEVVASPVVIKQGMLDEVYEKANNLGMMMAKKLNSDNSK</sequence>
<reference evidence="4 5" key="1">
    <citation type="submission" date="2014-08" db="EMBL/GenBank/DDBJ databases">
        <authorList>
            <person name="Wibberg D."/>
        </authorList>
    </citation>
    <scope>NUCLEOTIDE SEQUENCE [LARGE SCALE GENOMIC DNA]</scope>
    <source>
        <strain evidence="5">ING2-E5B</strain>
    </source>
</reference>
<dbReference type="Gene3D" id="3.40.50.360">
    <property type="match status" value="1"/>
</dbReference>
<dbReference type="CDD" id="cd07709">
    <property type="entry name" value="flavodiiron_proteins_MBL-fold"/>
    <property type="match status" value="1"/>
</dbReference>
<dbReference type="STRING" id="1562970.ING2E5B_1538"/>
<dbReference type="GO" id="GO:0009055">
    <property type="term" value="F:electron transfer activity"/>
    <property type="evidence" value="ECO:0007669"/>
    <property type="project" value="InterPro"/>
</dbReference>
<dbReference type="SUPFAM" id="SSF52218">
    <property type="entry name" value="Flavoproteins"/>
    <property type="match status" value="1"/>
</dbReference>
<dbReference type="OrthoDB" id="9807946at2"/>
<dbReference type="PROSITE" id="PS00201">
    <property type="entry name" value="FLAVODOXIN"/>
    <property type="match status" value="1"/>
</dbReference>
<dbReference type="PATRIC" id="fig|1562970.3.peg.1528"/>
<evidence type="ECO:0000256" key="2">
    <source>
        <dbReference type="ARBA" id="ARBA00007121"/>
    </source>
</evidence>